<dbReference type="KEGG" id="sco:SCP1.58c"/>
<reference evidence="2" key="1">
    <citation type="journal article" date="1998" name="J. Bacteriol.">
        <title>Cloning and physical mapping of the EcoRI fragments of the giant linear plasmid SCP1.</title>
        <authorList>
            <person name="Redenbach M."/>
            <person name="Ikeda K."/>
            <person name="Yamasaki M."/>
            <person name="Kinashi H."/>
        </authorList>
    </citation>
    <scope>NUCLEOTIDE SEQUENCE</scope>
    <source>
        <strain evidence="2">A3</strain>
        <plasmid evidence="3">SCP1</plasmid>
    </source>
</reference>
<evidence type="ECO:0000313" key="1">
    <source>
        <dbReference type="EMBL" id="CAC36580.1"/>
    </source>
</evidence>
<name>Q99QG3_STRCO</name>
<reference evidence="3" key="3">
    <citation type="journal article" date="2002" name="Nature">
        <title>Complete genome sequence of the model actinomycete Streptomyces coelicolor A3(2).</title>
        <authorList>
            <person name="Bentley S.D."/>
            <person name="Chater K.F."/>
            <person name="Cerdeno-Tarraga A.M."/>
            <person name="Challis G.L."/>
            <person name="Thomson N.R."/>
            <person name="James K.D."/>
            <person name="Harris D.E."/>
            <person name="Quail M.A."/>
            <person name="Kieser H."/>
            <person name="Harper D."/>
            <person name="Bateman A."/>
            <person name="Brown S."/>
            <person name="Chandra G."/>
            <person name="Chen C.W."/>
            <person name="Collins M."/>
            <person name="Cronin A."/>
            <person name="Fraser A."/>
            <person name="Goble A."/>
            <person name="Hidalgo J."/>
            <person name="Hornsby T."/>
            <person name="Howarth S."/>
            <person name="Huang C.H."/>
            <person name="Kieser T."/>
            <person name="Larke L."/>
            <person name="Murphy L."/>
            <person name="Oliver K."/>
            <person name="O'Neil S."/>
            <person name="Rabbinowitsch E."/>
            <person name="Rajandream M.A."/>
            <person name="Rutherford K."/>
            <person name="Rutter S."/>
            <person name="Seeger K."/>
            <person name="Saunders D."/>
            <person name="Sharp S."/>
            <person name="Squares R."/>
            <person name="Squares S."/>
            <person name="Taylor K."/>
            <person name="Warren T."/>
            <person name="Wietzorrek A."/>
            <person name="Woodward J."/>
            <person name="Barrell B.G."/>
            <person name="Parkhill J."/>
            <person name="Hopwood D.A."/>
        </authorList>
    </citation>
    <scope>NUCLEOTIDE SEQUENCE [LARGE SCALE GENOMIC DNA]</scope>
    <source>
        <strain evidence="3">ATCC BAA-471 / A3(2) / M145</strain>
        <plasmid evidence="3">SCP1</plasmid>
    </source>
</reference>
<dbReference type="EMBL" id="AL589148">
    <property type="protein sequence ID" value="CAC36580.1"/>
    <property type="molecule type" value="Genomic_DNA"/>
</dbReference>
<dbReference type="EMBL" id="AL589148">
    <property type="protein sequence ID" value="CAC36821.1"/>
    <property type="molecule type" value="Genomic_DNA"/>
</dbReference>
<evidence type="ECO:0000313" key="2">
    <source>
        <dbReference type="EMBL" id="CAC36821.1"/>
    </source>
</evidence>
<evidence type="ECO:0000313" key="3">
    <source>
        <dbReference type="Proteomes" id="UP000001973"/>
    </source>
</evidence>
<proteinExistence type="predicted"/>
<reference evidence="2" key="2">
    <citation type="submission" date="2001-02" db="EMBL/GenBank/DDBJ databases">
        <authorList>
            <person name="Bentley S.D."/>
            <person name="Parkhill J."/>
            <person name="Barrell B.G."/>
            <person name="Rajandream M.A."/>
        </authorList>
    </citation>
    <scope>NUCLEOTIDE SEQUENCE</scope>
    <source>
        <strain evidence="2">A3</strain>
        <plasmid evidence="3">SCP1</plasmid>
    </source>
</reference>
<dbReference type="STRING" id="100226.gene:17765564"/>
<dbReference type="InterPro" id="IPR036890">
    <property type="entry name" value="HATPase_C_sf"/>
</dbReference>
<reference evidence="2" key="4">
    <citation type="journal article" date="2008" name="Proc. Natl. Acad. Sci. U.S.A.">
        <title>2-Alkyl-4-hydroxymethylfuran-3-carboxylic acids, antibiotic production inducers discovered by Streptomyces coelicolor genome mining.</title>
        <authorList>
            <person name="Corre C."/>
            <person name="Song L."/>
            <person name="O'Rourke S."/>
            <person name="Chater K.F."/>
            <person name="Challis G.L."/>
        </authorList>
    </citation>
    <scope>NUCLEOTIDE SEQUENCE</scope>
    <source>
        <strain evidence="2">A3</strain>
        <plasmid evidence="3">SCP1</plasmid>
    </source>
</reference>
<protein>
    <submittedName>
        <fullName evidence="2">Regulatory protein</fullName>
    </submittedName>
</protein>
<keyword evidence="3" id="KW-1185">Reference proteome</keyword>
<dbReference type="Proteomes" id="UP000001973">
    <property type="component" value="Plasmid SCP1"/>
</dbReference>
<dbReference type="OrthoDB" id="4166172at2"/>
<accession>Q99QG3</accession>
<reference evidence="2" key="5">
    <citation type="journal article" date="2009" name="Mol. Microbiol.">
        <title>Extracellular signalling, translational control, two repressors and an activator all contribute to the regulation of methylenomycin production in Streptomyces coelicolor.</title>
        <authorList>
            <person name="O'Rourke S."/>
            <person name="Wietzorrek A."/>
            <person name="Fowler K."/>
            <person name="Corre C."/>
            <person name="Challis G.L."/>
            <person name="Chater K.F."/>
        </authorList>
    </citation>
    <scope>NUCLEOTIDE SEQUENCE</scope>
    <source>
        <strain evidence="2">A3</strain>
        <plasmid evidence="3">SCP1</plasmid>
    </source>
</reference>
<dbReference type="KEGG" id="sco:SCP1.295"/>
<dbReference type="AlphaFoldDB" id="Q99QG3"/>
<reference evidence="2" key="6">
    <citation type="submission" date="2015-02" db="EMBL/GenBank/DDBJ databases">
        <title>.</title>
        <authorList>
            <person name="Brown S.P."/>
            <person name="Murphy L.D."/>
            <person name="Harris D."/>
        </authorList>
    </citation>
    <scope>NUCLEOTIDE SEQUENCE</scope>
    <source>
        <strain evidence="2">A3</strain>
        <plasmid evidence="3">SCP1</plasmid>
    </source>
</reference>
<sequence>MRPAAMTAPVLRETELKLPADPSAMVIARIMGRTMLTVLGWPGSVHAAVDVLGHLVDNAVAHGLAPVRAEPVEVLRAWLRVTEAGELVIDVADPTPQFADFGAAAGGSLGRGLWHVKHHGARLSWFLSSDVAGKTVRATMTAEGAAP</sequence>
<gene>
    <name evidence="2" type="ordered locus">SCP1.295</name>
    <name evidence="1" type="ordered locus">SCP1.58c</name>
</gene>
<organism evidence="2 3">
    <name type="scientific">Streptomyces coelicolor (strain ATCC BAA-471 / A3(2) / M145)</name>
    <dbReference type="NCBI Taxonomy" id="100226"/>
    <lineage>
        <taxon>Bacteria</taxon>
        <taxon>Bacillati</taxon>
        <taxon>Actinomycetota</taxon>
        <taxon>Actinomycetes</taxon>
        <taxon>Kitasatosporales</taxon>
        <taxon>Streptomycetaceae</taxon>
        <taxon>Streptomyces</taxon>
        <taxon>Streptomyces albidoflavus group</taxon>
    </lineage>
</organism>
<geneLocation type="plasmid" evidence="3">
    <name>SCP1</name>
</geneLocation>
<dbReference type="PATRIC" id="fig|100226.15.peg.8006"/>
<dbReference type="SUPFAM" id="SSF55874">
    <property type="entry name" value="ATPase domain of HSP90 chaperone/DNA topoisomerase II/histidine kinase"/>
    <property type="match status" value="1"/>
</dbReference>
<dbReference type="HOGENOM" id="CLU_1766936_0_0_11"/>
<dbReference type="Gene3D" id="3.30.565.10">
    <property type="entry name" value="Histidine kinase-like ATPase, C-terminal domain"/>
    <property type="match status" value="1"/>
</dbReference>